<dbReference type="Gene3D" id="1.50.10.10">
    <property type="match status" value="1"/>
</dbReference>
<dbReference type="EMBL" id="FOLQ01000007">
    <property type="protein sequence ID" value="SFD77155.1"/>
    <property type="molecule type" value="Genomic_DNA"/>
</dbReference>
<dbReference type="RefSeq" id="WP_093829236.1">
    <property type="nucleotide sequence ID" value="NZ_FOLQ01000007.1"/>
</dbReference>
<evidence type="ECO:0000313" key="4">
    <source>
        <dbReference type="Proteomes" id="UP000198598"/>
    </source>
</evidence>
<reference evidence="3 4" key="1">
    <citation type="submission" date="2016-10" db="EMBL/GenBank/DDBJ databases">
        <authorList>
            <person name="de Groot N.N."/>
        </authorList>
    </citation>
    <scope>NUCLEOTIDE SEQUENCE [LARGE SCALE GENOMIC DNA]</scope>
    <source>
        <strain evidence="3 4">DSM 26130</strain>
    </source>
</reference>
<organism evidence="3 4">
    <name type="scientific">Spirosoma endophyticum</name>
    <dbReference type="NCBI Taxonomy" id="662367"/>
    <lineage>
        <taxon>Bacteria</taxon>
        <taxon>Pseudomonadati</taxon>
        <taxon>Bacteroidota</taxon>
        <taxon>Cytophagia</taxon>
        <taxon>Cytophagales</taxon>
        <taxon>Cytophagaceae</taxon>
        <taxon>Spirosoma</taxon>
    </lineage>
</organism>
<gene>
    <name evidence="3" type="ORF">SAMN05216167_10719</name>
</gene>
<dbReference type="InterPro" id="IPR008928">
    <property type="entry name" value="6-hairpin_glycosidase_sf"/>
</dbReference>
<dbReference type="Proteomes" id="UP000198598">
    <property type="component" value="Unassembled WGS sequence"/>
</dbReference>
<dbReference type="STRING" id="662367.SAMN05216167_10719"/>
<evidence type="ECO:0000256" key="1">
    <source>
        <dbReference type="ARBA" id="ARBA00008558"/>
    </source>
</evidence>
<dbReference type="SUPFAM" id="SSF48208">
    <property type="entry name" value="Six-hairpin glycosidases"/>
    <property type="match status" value="1"/>
</dbReference>
<dbReference type="AlphaFoldDB" id="A0A1I1V2W6"/>
<dbReference type="GO" id="GO:0005975">
    <property type="term" value="P:carbohydrate metabolic process"/>
    <property type="evidence" value="ECO:0007669"/>
    <property type="project" value="InterPro"/>
</dbReference>
<sequence length="415" mass="47125">MHDFQKLSALYQQALLRQVVPFCLKHGRDDQYGGYFDSISAAGEVIDSDKSVDLQAQQAWAFAWLYNTVDGQPAWLEHARHGALFLSEFAQDATLHCYAQLDRRGRPVAAASDYIPDSFTIIAYAQLHRATGEDEWAMLAKQVFSNLRQRREADRAKQIDVLGGLRQLRHLSEPIAVLKAILEMQPLLDEETWKESRDSIIQELLHEFVDRRTDTLRESILPEGAFVNTPQGRRLAIGLIFQTASYLLDVYSESSDNRGGVLGNVNRKLASQVVAWCLQACEQAWDETGGGLNQYVDMKGQPVIFPDWQQKWAWVQVEAINALIKGYLYTRHPDCLRWFKRIHDYTFQHFPDPAQAGWQLVLDRQAQPLLTVKSLPSVGCFSLIRCLAETAQLLTQGDKIQPRERIGRSGLPISS</sequence>
<keyword evidence="2" id="KW-0413">Isomerase</keyword>
<dbReference type="Pfam" id="PF07221">
    <property type="entry name" value="GlcNAc_2-epim"/>
    <property type="match status" value="1"/>
</dbReference>
<protein>
    <submittedName>
        <fullName evidence="3">N-acylglucosamine 2-epimerase</fullName>
    </submittedName>
</protein>
<dbReference type="OrthoDB" id="618431at2"/>
<accession>A0A1I1V2W6</accession>
<keyword evidence="4" id="KW-1185">Reference proteome</keyword>
<dbReference type="InterPro" id="IPR012341">
    <property type="entry name" value="6hp_glycosidase-like_sf"/>
</dbReference>
<evidence type="ECO:0000313" key="3">
    <source>
        <dbReference type="EMBL" id="SFD77155.1"/>
    </source>
</evidence>
<proteinExistence type="inferred from homology"/>
<name>A0A1I1V2W6_9BACT</name>
<dbReference type="InterPro" id="IPR010819">
    <property type="entry name" value="AGE/CE"/>
</dbReference>
<dbReference type="GO" id="GO:0016853">
    <property type="term" value="F:isomerase activity"/>
    <property type="evidence" value="ECO:0007669"/>
    <property type="project" value="UniProtKB-KW"/>
</dbReference>
<dbReference type="PANTHER" id="PTHR15108">
    <property type="entry name" value="N-ACYLGLUCOSAMINE-2-EPIMERASE"/>
    <property type="match status" value="1"/>
</dbReference>
<comment type="similarity">
    <text evidence="1">Belongs to the N-acylglucosamine 2-epimerase family.</text>
</comment>
<evidence type="ECO:0000256" key="2">
    <source>
        <dbReference type="ARBA" id="ARBA00023235"/>
    </source>
</evidence>